<evidence type="ECO:0000256" key="2">
    <source>
        <dbReference type="ARBA" id="ARBA00007165"/>
    </source>
</evidence>
<dbReference type="Proteomes" id="UP000030988">
    <property type="component" value="Unassembled WGS sequence"/>
</dbReference>
<dbReference type="PANTHER" id="PTHR23427:SF2">
    <property type="entry name" value="SURFEIT LOCUS PROTEIN 1"/>
    <property type="match status" value="1"/>
</dbReference>
<dbReference type="InterPro" id="IPR045214">
    <property type="entry name" value="Surf1/Surf4"/>
</dbReference>
<dbReference type="GO" id="GO:0005886">
    <property type="term" value="C:plasma membrane"/>
    <property type="evidence" value="ECO:0007669"/>
    <property type="project" value="UniProtKB-SubCell"/>
</dbReference>
<comment type="similarity">
    <text evidence="2 6">Belongs to the SURF1 family.</text>
</comment>
<evidence type="ECO:0000256" key="1">
    <source>
        <dbReference type="ARBA" id="ARBA00004370"/>
    </source>
</evidence>
<keyword evidence="4 6" id="KW-1133">Transmembrane helix</keyword>
<keyword evidence="6" id="KW-1003">Cell membrane</keyword>
<dbReference type="InterPro" id="IPR002994">
    <property type="entry name" value="Surf1/Shy1"/>
</dbReference>
<reference evidence="7 8" key="1">
    <citation type="submission" date="2014-11" db="EMBL/GenBank/DDBJ databases">
        <title>Draft genome sequence of Kirrobacter mercurialis.</title>
        <authorList>
            <person name="Coil D.A."/>
            <person name="Eisen J.A."/>
        </authorList>
    </citation>
    <scope>NUCLEOTIDE SEQUENCE [LARGE SCALE GENOMIC DNA]</scope>
    <source>
        <strain evidence="7 8">Coronado</strain>
    </source>
</reference>
<comment type="caution">
    <text evidence="7">The sequence shown here is derived from an EMBL/GenBank/DDBJ whole genome shotgun (WGS) entry which is preliminary data.</text>
</comment>
<evidence type="ECO:0000256" key="6">
    <source>
        <dbReference type="RuleBase" id="RU363076"/>
    </source>
</evidence>
<keyword evidence="3 6" id="KW-0812">Transmembrane</keyword>
<name>A0A0B2C361_9SPHN</name>
<dbReference type="PANTHER" id="PTHR23427">
    <property type="entry name" value="SURFEIT LOCUS PROTEIN"/>
    <property type="match status" value="1"/>
</dbReference>
<evidence type="ECO:0000313" key="7">
    <source>
        <dbReference type="EMBL" id="KHL26610.1"/>
    </source>
</evidence>
<dbReference type="PROSITE" id="PS50895">
    <property type="entry name" value="SURF1"/>
    <property type="match status" value="1"/>
</dbReference>
<comment type="caution">
    <text evidence="6">Lacks conserved residue(s) required for the propagation of feature annotation.</text>
</comment>
<dbReference type="STRING" id="1572751.PK98_00350"/>
<dbReference type="AlphaFoldDB" id="A0A0B2C361"/>
<evidence type="ECO:0000313" key="8">
    <source>
        <dbReference type="Proteomes" id="UP000030988"/>
    </source>
</evidence>
<dbReference type="CDD" id="cd06662">
    <property type="entry name" value="SURF1"/>
    <property type="match status" value="1"/>
</dbReference>
<evidence type="ECO:0000256" key="5">
    <source>
        <dbReference type="ARBA" id="ARBA00023136"/>
    </source>
</evidence>
<organism evidence="7 8">
    <name type="scientific">Croceibacterium mercuriale</name>
    <dbReference type="NCBI Taxonomy" id="1572751"/>
    <lineage>
        <taxon>Bacteria</taxon>
        <taxon>Pseudomonadati</taxon>
        <taxon>Pseudomonadota</taxon>
        <taxon>Alphaproteobacteria</taxon>
        <taxon>Sphingomonadales</taxon>
        <taxon>Erythrobacteraceae</taxon>
        <taxon>Croceibacterium</taxon>
    </lineage>
</organism>
<protein>
    <recommendedName>
        <fullName evidence="6">SURF1-like protein</fullName>
    </recommendedName>
</protein>
<proteinExistence type="inferred from homology"/>
<comment type="subcellular location">
    <subcellularLocation>
        <location evidence="6">Cell membrane</location>
        <topology evidence="6">Multi-pass membrane protein</topology>
    </subcellularLocation>
    <subcellularLocation>
        <location evidence="1">Membrane</location>
    </subcellularLocation>
</comment>
<feature type="transmembrane region" description="Helical" evidence="6">
    <location>
        <begin position="202"/>
        <end position="223"/>
    </location>
</feature>
<evidence type="ECO:0000256" key="4">
    <source>
        <dbReference type="ARBA" id="ARBA00022989"/>
    </source>
</evidence>
<dbReference type="EMBL" id="JTDN01000001">
    <property type="protein sequence ID" value="KHL26610.1"/>
    <property type="molecule type" value="Genomic_DNA"/>
</dbReference>
<gene>
    <name evidence="7" type="ORF">PK98_00350</name>
</gene>
<dbReference type="Pfam" id="PF02104">
    <property type="entry name" value="SURF1"/>
    <property type="match status" value="1"/>
</dbReference>
<sequence>MLAGIAILLAAICIALAIWQVQRREWKHQLIHAAETRSTAAPVPAPGPDRWPAITETDDVYRRVTATGTFRHDREALVQAVTDLGGGFWVMTPLVTDRGFTVLVNRGFVPREQRAPATRAAGNTAGPVTVTGLLRVTEPDGGFLRSNDPAASRWFSRDVPAIARAQGLGAAAPYFIDADATANPGGYPAGGLTVLSFPDNHLPYALTWAALAALCLFAAWRVLHLSR</sequence>
<keyword evidence="5 6" id="KW-0472">Membrane</keyword>
<keyword evidence="8" id="KW-1185">Reference proteome</keyword>
<accession>A0A0B2C361</accession>
<evidence type="ECO:0000256" key="3">
    <source>
        <dbReference type="ARBA" id="ARBA00022692"/>
    </source>
</evidence>